<comment type="caution">
    <text evidence="1">The sequence shown here is derived from an EMBL/GenBank/DDBJ whole genome shotgun (WGS) entry which is preliminary data.</text>
</comment>
<sequence length="600" mass="64814">MSYLFKGKLCGYLCVDCSEPLSDIIVRLYRHQPNQNVTRLAVANPKDTLAVLDAETLRGKEGSLLAEGRTDAQGAFAIEISERGYEGEAFEVDIYCGTVPHRKVGRRVAEPRQATITTIQPIWGRTDGGFVAGWNYCIPYRFWCYFRSLFDAWVICGHVTQCQTKGAIANVKVTAFDTDWIQDDDLGSAFTDASGHFRIDYTHEDFEKTPFPFISFELSGPDLYFHVEDSGGTVLLQEPSSRGRDRDRENSGPCFCVDLCVDVNPTPPFNNPLFTHVGDFDISGDISSTNGLTNKMVLGHGGPNYGFTGDLKLKGFCPKTSPVGSPDPMQYRFLYTTPTVLTQQPITGGMLTPVVVGTRLIQWDVFGTGLAYTFQDLYIQGSGATPDPTPTPVLPPGTPWGAPPPHIIVPDADGWIAVDQNGLDSGFYGPLLRFVSASVVTGGVAPGNGAGLALTTPEGGMSISIFFEAGPIGQPATFTNNLPNIFINNWTQVSELDLTEFHTVGATACSEITNSLDILYTADHELMASWGLGISSAATIPLPLPVYPSGSAPRGGIGTFHIDVSLWPSCSYLIGLTTRKSLTDGETDDSGATSQLTFCK</sequence>
<gene>
    <name evidence="1" type="ORF">GRAN_2175</name>
</gene>
<protein>
    <recommendedName>
        <fullName evidence="3">Carboxypeptidase regulatory-like domain-containing protein</fullName>
    </recommendedName>
</protein>
<name>A0A4Q0T548_9BACT</name>
<keyword evidence="2" id="KW-1185">Reference proteome</keyword>
<organism evidence="1 2">
    <name type="scientific">Granulicella sibirica</name>
    <dbReference type="NCBI Taxonomy" id="2479048"/>
    <lineage>
        <taxon>Bacteria</taxon>
        <taxon>Pseudomonadati</taxon>
        <taxon>Acidobacteriota</taxon>
        <taxon>Terriglobia</taxon>
        <taxon>Terriglobales</taxon>
        <taxon>Acidobacteriaceae</taxon>
        <taxon>Granulicella</taxon>
    </lineage>
</organism>
<dbReference type="EMBL" id="RDSM01000001">
    <property type="protein sequence ID" value="RXH58865.1"/>
    <property type="molecule type" value="Genomic_DNA"/>
</dbReference>
<dbReference type="AlphaFoldDB" id="A0A4Q0T548"/>
<dbReference type="InterPro" id="IPR038479">
    <property type="entry name" value="Transthyretin-like_sf"/>
</dbReference>
<dbReference type="Proteomes" id="UP000289437">
    <property type="component" value="Unassembled WGS sequence"/>
</dbReference>
<evidence type="ECO:0000313" key="2">
    <source>
        <dbReference type="Proteomes" id="UP000289437"/>
    </source>
</evidence>
<evidence type="ECO:0000313" key="1">
    <source>
        <dbReference type="EMBL" id="RXH58865.1"/>
    </source>
</evidence>
<dbReference type="Gene3D" id="2.60.40.3330">
    <property type="match status" value="1"/>
</dbReference>
<dbReference type="OrthoDB" id="4845881at2"/>
<reference evidence="1 2" key="1">
    <citation type="submission" date="2018-11" db="EMBL/GenBank/DDBJ databases">
        <authorList>
            <person name="Mardanov A.V."/>
            <person name="Ravin N.V."/>
            <person name="Dedysh S.N."/>
        </authorList>
    </citation>
    <scope>NUCLEOTIDE SEQUENCE [LARGE SCALE GENOMIC DNA]</scope>
    <source>
        <strain evidence="1 2">AF10</strain>
    </source>
</reference>
<reference evidence="2" key="2">
    <citation type="submission" date="2019-02" db="EMBL/GenBank/DDBJ databases">
        <title>Granulicella sibirica sp. nov., a psychrotolerant acidobacterium isolated from an organic soil layer in forested tundra, West Siberia.</title>
        <authorList>
            <person name="Oshkin I.Y."/>
            <person name="Kulichevskaya I.S."/>
            <person name="Rijpstra W.I.C."/>
            <person name="Sinninghe Damste J.S."/>
            <person name="Rakitin A.L."/>
            <person name="Ravin N.V."/>
            <person name="Dedysh S.N."/>
        </authorList>
    </citation>
    <scope>NUCLEOTIDE SEQUENCE [LARGE SCALE GENOMIC DNA]</scope>
    <source>
        <strain evidence="2">AF10</strain>
    </source>
</reference>
<evidence type="ECO:0008006" key="3">
    <source>
        <dbReference type="Google" id="ProtNLM"/>
    </source>
</evidence>
<dbReference type="RefSeq" id="WP_128912785.1">
    <property type="nucleotide sequence ID" value="NZ_RDSM01000001.1"/>
</dbReference>
<accession>A0A4Q0T548</accession>
<proteinExistence type="predicted"/>